<name>A0ABY5MXQ8_9SPHN</name>
<evidence type="ECO:0000313" key="2">
    <source>
        <dbReference type="Proteomes" id="UP000831921"/>
    </source>
</evidence>
<proteinExistence type="predicted"/>
<gene>
    <name evidence="1" type="ORF">M1K48_09285</name>
</gene>
<sequence>MREPKDFEEGGQGLRTFTLNSDYAHWLTLEDQEESMLPRLARPVSLDGRVCREPPGVEDEDSA</sequence>
<dbReference type="EMBL" id="CP097253">
    <property type="protein sequence ID" value="UUR07141.1"/>
    <property type="molecule type" value="Genomic_DNA"/>
</dbReference>
<dbReference type="Proteomes" id="UP000831921">
    <property type="component" value="Chromosome"/>
</dbReference>
<protein>
    <submittedName>
        <fullName evidence="1">Uncharacterized protein</fullName>
    </submittedName>
</protein>
<evidence type="ECO:0000313" key="1">
    <source>
        <dbReference type="EMBL" id="UUR07141.1"/>
    </source>
</evidence>
<reference evidence="1 2" key="1">
    <citation type="submission" date="2022-05" db="EMBL/GenBank/DDBJ databases">
        <title>S8-45 Sphingomonas ultraviolaceadurans.</title>
        <authorList>
            <person name="Liu Y."/>
        </authorList>
    </citation>
    <scope>NUCLEOTIDE SEQUENCE [LARGE SCALE GENOMIC DNA]</scope>
    <source>
        <strain evidence="1 2">S8-45</strain>
    </source>
</reference>
<accession>A0ABY5MXQ8</accession>
<keyword evidence="2" id="KW-1185">Reference proteome</keyword>
<dbReference type="RefSeq" id="WP_249454699.1">
    <property type="nucleotide sequence ID" value="NZ_CP097253.1"/>
</dbReference>
<organism evidence="1 2">
    <name type="scientific">Sphingomonas glaciei</name>
    <dbReference type="NCBI Taxonomy" id="2938948"/>
    <lineage>
        <taxon>Bacteria</taxon>
        <taxon>Pseudomonadati</taxon>
        <taxon>Pseudomonadota</taxon>
        <taxon>Alphaproteobacteria</taxon>
        <taxon>Sphingomonadales</taxon>
        <taxon>Sphingomonadaceae</taxon>
        <taxon>Sphingomonas</taxon>
    </lineage>
</organism>